<dbReference type="Gene3D" id="1.10.8.590">
    <property type="match status" value="1"/>
</dbReference>
<dbReference type="Pfam" id="PF00588">
    <property type="entry name" value="SpoU_methylase"/>
    <property type="match status" value="1"/>
</dbReference>
<protein>
    <recommendedName>
        <fullName evidence="5">tRNA (cytidine/uridine-2'-O-)-methyltransferase TrmJ</fullName>
        <ecNumber evidence="5">2.1.1.200</ecNumber>
    </recommendedName>
    <alternativeName>
        <fullName evidence="5">tRNA (cytidine(32)/uridine(32)-2'-O)-methyltransferase</fullName>
    </alternativeName>
    <alternativeName>
        <fullName evidence="5">tRNA Cm32/Um32 methyltransferase</fullName>
    </alternativeName>
</protein>
<reference evidence="7" key="1">
    <citation type="submission" date="2015-03" db="EMBL/GenBank/DDBJ databases">
        <title>Draft genome sequence of Mizugakiibacter sediminis skMP5.</title>
        <authorList>
            <person name="Watanabe T."/>
            <person name="Kojima H."/>
            <person name="Fukui M."/>
        </authorList>
    </citation>
    <scope>NUCLEOTIDE SEQUENCE</scope>
    <source>
        <strain evidence="7">SkMP5</strain>
    </source>
</reference>
<evidence type="ECO:0000256" key="2">
    <source>
        <dbReference type="ARBA" id="ARBA00022603"/>
    </source>
</evidence>
<evidence type="ECO:0000256" key="1">
    <source>
        <dbReference type="ARBA" id="ARBA00007228"/>
    </source>
</evidence>
<dbReference type="InterPro" id="IPR029028">
    <property type="entry name" value="Alpha/beta_knot_MTases"/>
</dbReference>
<proteinExistence type="inferred from homology"/>
<organism evidence="8">
    <name type="scientific">Mizugakiibacter sediminis</name>
    <dbReference type="NCBI Taxonomy" id="1475481"/>
    <lineage>
        <taxon>Bacteria</taxon>
        <taxon>Pseudomonadati</taxon>
        <taxon>Pseudomonadota</taxon>
        <taxon>Gammaproteobacteria</taxon>
        <taxon>Lysobacterales</taxon>
        <taxon>Rhodanobacteraceae</taxon>
        <taxon>Mizugakiibacter</taxon>
    </lineage>
</organism>
<dbReference type="PANTHER" id="PTHR42786:SF2">
    <property type="entry name" value="TRNA (CYTIDINE_URIDINE-2'-O-)-METHYLTRANSFERASE TRMJ"/>
    <property type="match status" value="1"/>
</dbReference>
<evidence type="ECO:0000259" key="6">
    <source>
        <dbReference type="Pfam" id="PF00588"/>
    </source>
</evidence>
<evidence type="ECO:0000256" key="3">
    <source>
        <dbReference type="ARBA" id="ARBA00022679"/>
    </source>
</evidence>
<evidence type="ECO:0000313" key="8">
    <source>
        <dbReference type="EMBL" id="GAP67220.1"/>
    </source>
</evidence>
<dbReference type="EMBL" id="DF970248">
    <property type="protein sequence ID" value="GAP67220.1"/>
    <property type="molecule type" value="Genomic_DNA"/>
</dbReference>
<dbReference type="AlphaFoldDB" id="A0A0K8QQQ1"/>
<keyword evidence="9" id="KW-1185">Reference proteome</keyword>
<dbReference type="EC" id="2.1.1.200" evidence="5"/>
<evidence type="ECO:0000256" key="4">
    <source>
        <dbReference type="ARBA" id="ARBA00022691"/>
    </source>
</evidence>
<dbReference type="STRING" id="1475481.GCA_000953855_02584"/>
<keyword evidence="3 8" id="KW-0808">Transferase</keyword>
<dbReference type="Gene3D" id="3.40.1280.10">
    <property type="match status" value="1"/>
</dbReference>
<comment type="catalytic activity">
    <reaction evidence="5">
        <text>uridine(32) in tRNA + S-adenosyl-L-methionine = 2'-O-methyluridine(32) in tRNA + S-adenosyl-L-homocysteine + H(+)</text>
        <dbReference type="Rhea" id="RHEA:42936"/>
        <dbReference type="Rhea" id="RHEA-COMP:10107"/>
        <dbReference type="Rhea" id="RHEA-COMP:10290"/>
        <dbReference type="ChEBI" id="CHEBI:15378"/>
        <dbReference type="ChEBI" id="CHEBI:57856"/>
        <dbReference type="ChEBI" id="CHEBI:59789"/>
        <dbReference type="ChEBI" id="CHEBI:65315"/>
        <dbReference type="ChEBI" id="CHEBI:74478"/>
        <dbReference type="EC" id="2.1.1.200"/>
    </reaction>
</comment>
<keyword evidence="2 5" id="KW-0489">Methyltransferase</keyword>
<accession>A0A0K8QQQ1</accession>
<dbReference type="InterPro" id="IPR001537">
    <property type="entry name" value="SpoU_MeTrfase"/>
</dbReference>
<dbReference type="SUPFAM" id="SSF75217">
    <property type="entry name" value="alpha/beta knot"/>
    <property type="match status" value="1"/>
</dbReference>
<dbReference type="InterPro" id="IPR029026">
    <property type="entry name" value="tRNA_m1G_MTases_N"/>
</dbReference>
<dbReference type="GO" id="GO:0003723">
    <property type="term" value="F:RNA binding"/>
    <property type="evidence" value="ECO:0007669"/>
    <property type="project" value="InterPro"/>
</dbReference>
<sequence length="259" mass="27871">MPPSSHRIRFVLVRTSHPGNIGAAARAIRTMGFARLVLVAPMRYPDAEVQALAAGADDVLERIVVVPDLVEAMADCRLVLGLSARRRGVTLAEHTPRGAAAEAQAAAARGEEIALVFGNERTGLENDELQRCHAMVRIPSVDDFGSLNLAQAVQVMAYELRLAGLEAPPAPPAPRDPPATAAEMEAFFGHLAATLDDIDFHKGRSPRTILQRLRKLFLRAQPDSRELRVLRGILSDAQRMARLARAAGARGAGSEQASE</sequence>
<dbReference type="Proteomes" id="UP000253740">
    <property type="component" value="Unassembled WGS sequence"/>
</dbReference>
<feature type="domain" description="tRNA/rRNA methyltransferase SpoU type" evidence="6">
    <location>
        <begin position="8"/>
        <end position="158"/>
    </location>
</feature>
<dbReference type="PIRSF" id="PIRSF004808">
    <property type="entry name" value="LasT"/>
    <property type="match status" value="1"/>
</dbReference>
<dbReference type="GO" id="GO:0005829">
    <property type="term" value="C:cytosol"/>
    <property type="evidence" value="ECO:0007669"/>
    <property type="project" value="TreeGrafter"/>
</dbReference>
<dbReference type="InterPro" id="IPR004384">
    <property type="entry name" value="RNA_MeTrfase_TrmJ/LasT"/>
</dbReference>
<keyword evidence="5" id="KW-0963">Cytoplasm</keyword>
<dbReference type="EMBL" id="DF952378">
    <property type="protein sequence ID" value="GAN43536.1"/>
    <property type="molecule type" value="Genomic_DNA"/>
</dbReference>
<gene>
    <name evidence="5" type="primary">trmJ</name>
    <name evidence="7" type="ORF">MBSD_0040</name>
    <name evidence="8" type="ORF">MBSD_n2536</name>
</gene>
<dbReference type="RefSeq" id="WP_062537773.1">
    <property type="nucleotide sequence ID" value="NZ_DF970248.1"/>
</dbReference>
<name>A0A0K8QQQ1_9GAMM</name>
<reference evidence="8" key="2">
    <citation type="submission" date="2015-08" db="EMBL/GenBank/DDBJ databases">
        <title>Complete DNA Sequence of Pseudomonas syringae pv. actinidiae, the Causal Agent of Kiwifruit Canker Disease.</title>
        <authorList>
            <person name="Rikkerink E.H.A."/>
            <person name="Fineran P.C."/>
        </authorList>
    </citation>
    <scope>NUCLEOTIDE SEQUENCE</scope>
    <source>
        <strain evidence="8">SkMP5</strain>
    </source>
</reference>
<comment type="subunit">
    <text evidence="5">Homodimer.</text>
</comment>
<comment type="catalytic activity">
    <reaction evidence="5">
        <text>cytidine(32) in tRNA + S-adenosyl-L-methionine = 2'-O-methylcytidine(32) in tRNA + S-adenosyl-L-homocysteine + H(+)</text>
        <dbReference type="Rhea" id="RHEA:42932"/>
        <dbReference type="Rhea" id="RHEA-COMP:10288"/>
        <dbReference type="Rhea" id="RHEA-COMP:10289"/>
        <dbReference type="ChEBI" id="CHEBI:15378"/>
        <dbReference type="ChEBI" id="CHEBI:57856"/>
        <dbReference type="ChEBI" id="CHEBI:59789"/>
        <dbReference type="ChEBI" id="CHEBI:74495"/>
        <dbReference type="ChEBI" id="CHEBI:82748"/>
        <dbReference type="EC" id="2.1.1.200"/>
    </reaction>
</comment>
<evidence type="ECO:0000256" key="5">
    <source>
        <dbReference type="RuleBase" id="RU362024"/>
    </source>
</evidence>
<dbReference type="CDD" id="cd18093">
    <property type="entry name" value="SpoU-like_TrmJ"/>
    <property type="match status" value="1"/>
</dbReference>
<dbReference type="NCBIfam" id="TIGR00050">
    <property type="entry name" value="rRNA_methyl_1"/>
    <property type="match status" value="1"/>
</dbReference>
<comment type="function">
    <text evidence="5">Catalyzes the formation of 2'O-methylated cytidine (Cm32) or 2'O-methylated uridine (Um32) at position 32 in tRNA.</text>
</comment>
<dbReference type="PANTHER" id="PTHR42786">
    <property type="entry name" value="TRNA/RRNA METHYLTRANSFERASE"/>
    <property type="match status" value="1"/>
</dbReference>
<comment type="similarity">
    <text evidence="1">Belongs to the class IV-like SAM-binding methyltransferase superfamily. RNA methyltransferase TrmH family.</text>
</comment>
<dbReference type="GO" id="GO:0160206">
    <property type="term" value="F:tRNA (cytidine(32)/uridine(32)-2'-O)-methyltransferase activity"/>
    <property type="evidence" value="ECO:0007669"/>
    <property type="project" value="UniProtKB-EC"/>
</dbReference>
<dbReference type="GO" id="GO:0002128">
    <property type="term" value="P:tRNA nucleoside ribose methylation"/>
    <property type="evidence" value="ECO:0007669"/>
    <property type="project" value="TreeGrafter"/>
</dbReference>
<keyword evidence="5" id="KW-0819">tRNA processing</keyword>
<keyword evidence="4 5" id="KW-0949">S-adenosyl-L-methionine</keyword>
<evidence type="ECO:0000313" key="9">
    <source>
        <dbReference type="Proteomes" id="UP000253740"/>
    </source>
</evidence>
<dbReference type="HOGENOM" id="CLU_056931_0_1_6"/>
<comment type="subcellular location">
    <subcellularLocation>
        <location evidence="5">Cytoplasm</location>
    </subcellularLocation>
</comment>
<evidence type="ECO:0000313" key="7">
    <source>
        <dbReference type="EMBL" id="GAN43536.1"/>
    </source>
</evidence>
<dbReference type="OrthoDB" id="9806346at2"/>